<dbReference type="CDD" id="cd17502">
    <property type="entry name" value="MFS_Azr1_MDR_like"/>
    <property type="match status" value="1"/>
</dbReference>
<dbReference type="GO" id="GO:0005886">
    <property type="term" value="C:plasma membrane"/>
    <property type="evidence" value="ECO:0007669"/>
    <property type="project" value="UniProtKB-SubCell"/>
</dbReference>
<feature type="domain" description="Major facilitator superfamily (MFS) profile" evidence="9">
    <location>
        <begin position="21"/>
        <end position="502"/>
    </location>
</feature>
<dbReference type="PANTHER" id="PTHR23501:SF191">
    <property type="entry name" value="VACUOLAR BASIC AMINO ACID TRANSPORTER 4"/>
    <property type="match status" value="1"/>
</dbReference>
<comment type="caution">
    <text evidence="10">The sequence shown here is derived from an EMBL/GenBank/DDBJ whole genome shotgun (WGS) entry which is preliminary data.</text>
</comment>
<evidence type="ECO:0000256" key="7">
    <source>
        <dbReference type="ARBA" id="ARBA00044273"/>
    </source>
</evidence>
<dbReference type="FunFam" id="1.20.1720.10:FF:000004">
    <property type="entry name" value="EmrB/QacA family drug resistance transporter"/>
    <property type="match status" value="1"/>
</dbReference>
<dbReference type="PANTHER" id="PTHR23501">
    <property type="entry name" value="MAJOR FACILITATOR SUPERFAMILY"/>
    <property type="match status" value="1"/>
</dbReference>
<sequence>MENISNVGEQVLNNKNNKILVMTGLMIGIIFSELDETVVNTAMPTIIRDLGGLSMYGWVAGIYMLALSAFMPILGKLADLFSRKKVYFASMAFFIGGSIICGLSHSMIMLLIGRGIQGLGAGGLMPLAMTISSDLFPVEQRAKVQAFMGPVMFIPMLLGPLMGGFFVDQASWHWIFFVNIPVGLIAVIFLASGLKEVHERKKVTIDWAGAILLVAAIISLLITPVLVENEGYTWSSPFIVSLLCVGVILIGLFIWVESKVIEPIVPLHLFRNRNILVLSLLVFTVGCGLMGSFSSFPYFAQNVLGLTPTESGYLTLPMMVGAVATSIVSGFLLTKVRYRELFVISFIMPVIGFYLFSKLDISTTTLQVIIFFFITGLGLGVMFGGDNLIVQESVEKEHKGIALATVPLFQSIGATVGVSMFGTLLSSTLTSNLSSLGDELPKSMANNMNSLAAGGIPSGLTPELFMKIKVLFIESFQHIYTYAFVLTIIAFVLCFFLKKEVLSSKSEE</sequence>
<proteinExistence type="predicted"/>
<dbReference type="AlphaFoldDB" id="A0A7W3N6I0"/>
<accession>A0A7W3N6I0</accession>
<feature type="transmembrane region" description="Helical" evidence="8">
    <location>
        <begin position="276"/>
        <end position="300"/>
    </location>
</feature>
<dbReference type="InterPro" id="IPR004638">
    <property type="entry name" value="EmrB-like"/>
</dbReference>
<name>A0A7W3N6I0_PRIAR</name>
<feature type="transmembrane region" description="Helical" evidence="8">
    <location>
        <begin position="479"/>
        <end position="497"/>
    </location>
</feature>
<organism evidence="10 11">
    <name type="scientific">Priestia aryabhattai</name>
    <name type="common">Bacillus aryabhattai</name>
    <dbReference type="NCBI Taxonomy" id="412384"/>
    <lineage>
        <taxon>Bacteria</taxon>
        <taxon>Bacillati</taxon>
        <taxon>Bacillota</taxon>
        <taxon>Bacilli</taxon>
        <taxon>Bacillales</taxon>
        <taxon>Bacillaceae</taxon>
        <taxon>Priestia</taxon>
    </lineage>
</organism>
<evidence type="ECO:0000313" key="11">
    <source>
        <dbReference type="Proteomes" id="UP000543174"/>
    </source>
</evidence>
<keyword evidence="4 8" id="KW-0812">Transmembrane</keyword>
<feature type="transmembrane region" description="Helical" evidence="8">
    <location>
        <begin position="55"/>
        <end position="74"/>
    </location>
</feature>
<feature type="transmembrane region" description="Helical" evidence="8">
    <location>
        <begin position="118"/>
        <end position="136"/>
    </location>
</feature>
<reference evidence="10" key="1">
    <citation type="submission" date="2020-08" db="EMBL/GenBank/DDBJ databases">
        <title>Functional genomics of gut bacteria from endangered species of beetles.</title>
        <authorList>
            <person name="Carlos-Shanley C."/>
        </authorList>
    </citation>
    <scope>NUCLEOTIDE SEQUENCE [LARGE SCALE GENOMIC DNA]</scope>
    <source>
        <strain evidence="10">S00060</strain>
    </source>
</reference>
<feature type="transmembrane region" description="Helical" evidence="8">
    <location>
        <begin position="19"/>
        <end position="35"/>
    </location>
</feature>
<comment type="subcellular location">
    <subcellularLocation>
        <location evidence="1">Cell membrane</location>
        <topology evidence="1">Multi-pass membrane protein</topology>
    </subcellularLocation>
</comment>
<feature type="transmembrane region" description="Helical" evidence="8">
    <location>
        <begin position="401"/>
        <end position="425"/>
    </location>
</feature>
<evidence type="ECO:0000256" key="4">
    <source>
        <dbReference type="ARBA" id="ARBA00022692"/>
    </source>
</evidence>
<dbReference type="PRINTS" id="PR01036">
    <property type="entry name" value="TCRTETB"/>
</dbReference>
<dbReference type="RefSeq" id="WP_013058109.1">
    <property type="nucleotide sequence ID" value="NZ_CP041519.1"/>
</dbReference>
<evidence type="ECO:0000256" key="3">
    <source>
        <dbReference type="ARBA" id="ARBA00022475"/>
    </source>
</evidence>
<feature type="transmembrane region" description="Helical" evidence="8">
    <location>
        <begin position="148"/>
        <end position="166"/>
    </location>
</feature>
<evidence type="ECO:0000259" key="9">
    <source>
        <dbReference type="PROSITE" id="PS50850"/>
    </source>
</evidence>
<dbReference type="Gene3D" id="1.20.1720.10">
    <property type="entry name" value="Multidrug resistance protein D"/>
    <property type="match status" value="1"/>
</dbReference>
<evidence type="ECO:0000313" key="10">
    <source>
        <dbReference type="EMBL" id="MBA9037221.1"/>
    </source>
</evidence>
<dbReference type="PROSITE" id="PS00217">
    <property type="entry name" value="SUGAR_TRANSPORT_2"/>
    <property type="match status" value="1"/>
</dbReference>
<feature type="transmembrane region" description="Helical" evidence="8">
    <location>
        <begin position="238"/>
        <end position="256"/>
    </location>
</feature>
<dbReference type="InterPro" id="IPR005829">
    <property type="entry name" value="Sugar_transporter_CS"/>
</dbReference>
<dbReference type="Proteomes" id="UP000543174">
    <property type="component" value="Unassembled WGS sequence"/>
</dbReference>
<protein>
    <recommendedName>
        <fullName evidence="7">MFS-type drug efflux transporter P55</fullName>
    </recommendedName>
</protein>
<dbReference type="InterPro" id="IPR011701">
    <property type="entry name" value="MFS"/>
</dbReference>
<evidence type="ECO:0000256" key="6">
    <source>
        <dbReference type="ARBA" id="ARBA00023136"/>
    </source>
</evidence>
<dbReference type="PROSITE" id="PS50850">
    <property type="entry name" value="MFS"/>
    <property type="match status" value="1"/>
</dbReference>
<dbReference type="Gene3D" id="1.20.1250.20">
    <property type="entry name" value="MFS general substrate transporter like domains"/>
    <property type="match status" value="1"/>
</dbReference>
<feature type="transmembrane region" description="Helical" evidence="8">
    <location>
        <begin position="369"/>
        <end position="389"/>
    </location>
</feature>
<evidence type="ECO:0000256" key="5">
    <source>
        <dbReference type="ARBA" id="ARBA00022989"/>
    </source>
</evidence>
<evidence type="ECO:0000256" key="1">
    <source>
        <dbReference type="ARBA" id="ARBA00004651"/>
    </source>
</evidence>
<keyword evidence="2" id="KW-0813">Transport</keyword>
<feature type="transmembrane region" description="Helical" evidence="8">
    <location>
        <begin position="172"/>
        <end position="191"/>
    </location>
</feature>
<keyword evidence="11" id="KW-1185">Reference proteome</keyword>
<dbReference type="InterPro" id="IPR020846">
    <property type="entry name" value="MFS_dom"/>
</dbReference>
<gene>
    <name evidence="10" type="ORF">HNP21_000310</name>
</gene>
<dbReference type="NCBIfam" id="TIGR00711">
    <property type="entry name" value="efflux_EmrB"/>
    <property type="match status" value="1"/>
</dbReference>
<feature type="transmembrane region" description="Helical" evidence="8">
    <location>
        <begin position="86"/>
        <end position="112"/>
    </location>
</feature>
<feature type="transmembrane region" description="Helical" evidence="8">
    <location>
        <begin position="203"/>
        <end position="226"/>
    </location>
</feature>
<evidence type="ECO:0000256" key="2">
    <source>
        <dbReference type="ARBA" id="ARBA00022448"/>
    </source>
</evidence>
<keyword evidence="6 8" id="KW-0472">Membrane</keyword>
<dbReference type="Pfam" id="PF07690">
    <property type="entry name" value="MFS_1"/>
    <property type="match status" value="1"/>
</dbReference>
<feature type="transmembrane region" description="Helical" evidence="8">
    <location>
        <begin position="312"/>
        <end position="334"/>
    </location>
</feature>
<dbReference type="GO" id="GO:0022857">
    <property type="term" value="F:transmembrane transporter activity"/>
    <property type="evidence" value="ECO:0007669"/>
    <property type="project" value="InterPro"/>
</dbReference>
<keyword evidence="3" id="KW-1003">Cell membrane</keyword>
<feature type="transmembrane region" description="Helical" evidence="8">
    <location>
        <begin position="341"/>
        <end position="357"/>
    </location>
</feature>
<dbReference type="InterPro" id="IPR036259">
    <property type="entry name" value="MFS_trans_sf"/>
</dbReference>
<evidence type="ECO:0000256" key="8">
    <source>
        <dbReference type="SAM" id="Phobius"/>
    </source>
</evidence>
<dbReference type="SUPFAM" id="SSF103473">
    <property type="entry name" value="MFS general substrate transporter"/>
    <property type="match status" value="2"/>
</dbReference>
<dbReference type="EMBL" id="JACJHT010000001">
    <property type="protein sequence ID" value="MBA9037221.1"/>
    <property type="molecule type" value="Genomic_DNA"/>
</dbReference>
<keyword evidence="5 8" id="KW-1133">Transmembrane helix</keyword>